<dbReference type="KEGG" id="ffu:CLAFUR5_01975"/>
<proteinExistence type="predicted"/>
<dbReference type="Proteomes" id="UP000756132">
    <property type="component" value="Chromosome 1"/>
</dbReference>
<evidence type="ECO:0000313" key="5">
    <source>
        <dbReference type="Proteomes" id="UP000756132"/>
    </source>
</evidence>
<sequence>MANPSTPLVGQHRNSTCRSRHYGHRVMIFASSTLLLLVLWFVWAGCRLQDVVALAGNSSWTTSTCSPSISSIIMRLWFAAKVVWTPLAGSRHSSAGTTARLPSYPLAVKSPYLSTWVPGSQLSDIATARSQFWTGEELTWPTLARVDGTTYVLFGSTDDLPSSIEAATTVNVSYTATHTYLSVCAGDVDFVLDFFSPVYPKAEDFALHALPYSYVTVNATSNGYAPSNVQILNAIDQTWTGQGGAASINYTALDNTGFFWYHNNNEIPFVEDSDRATWGSTILATTLTSNSSSYARGPASNLYSVFAATGTLSSLNSSTTSGDDLTAFVHDLSASSSSSVTFAVGLDRVEAVSYLGDAQTGYHRTVWPEVPDAVDFFLSNYDDALAYSLILGSIVRHKTESVSDVWGSQYADICEASFRQAIAPIELTVPLDDLSASPSAFLKEISSNGNMETVDLIFQSWPVFIHLNYDWIILQFKPTLEYLAAGRWPREWVIHDLGLHYPNATGHDDGEAEQMPLFETSTLFILMYAYQELSGDSSYTEKYSGLLEGWAQYLVANGLYPASQLISVDAIAGTPNQTALAMQSAIGLNAASKLLDNSTYSDVAAQFAKTIYTDGLGLNSDSTHFTYNYGNDDSWNVIFAAFSDVFLNLSTFPQEAWDMQSSWYLLQIQEAGLPWAGPVSDKGVDWAITDWNIEFAAVGSEELQAAIVNTTHSFLTNGKNDIPFGTKYYTEGSNAGVWIGNKARSSVGTHFAISALKQGLWTEVKPSGFNGSVVAEKQKRKREP</sequence>
<dbReference type="Pfam" id="PF17168">
    <property type="entry name" value="DUF5127"/>
    <property type="match status" value="1"/>
</dbReference>
<accession>A0A9Q8L5G0</accession>
<gene>
    <name evidence="4" type="ORF">CLAFUR5_01975</name>
</gene>
<evidence type="ECO:0000256" key="1">
    <source>
        <dbReference type="SAM" id="Phobius"/>
    </source>
</evidence>
<dbReference type="PANTHER" id="PTHR31987:SF14">
    <property type="entry name" value="PUTATIVE (AFU_ORTHOLOGUE AFUA_6G09910)-RELATED"/>
    <property type="match status" value="1"/>
</dbReference>
<keyword evidence="5" id="KW-1185">Reference proteome</keyword>
<feature type="transmembrane region" description="Helical" evidence="1">
    <location>
        <begin position="22"/>
        <end position="43"/>
    </location>
</feature>
<keyword evidence="1" id="KW-0812">Transmembrane</keyword>
<reference evidence="4" key="2">
    <citation type="journal article" date="2022" name="Microb. Genom.">
        <title>A chromosome-scale genome assembly of the tomato pathogen Cladosporium fulvum reveals a compartmentalized genome architecture and the presence of a dispensable chromosome.</title>
        <authorList>
            <person name="Zaccaron A.Z."/>
            <person name="Chen L.H."/>
            <person name="Samaras A."/>
            <person name="Stergiopoulos I."/>
        </authorList>
    </citation>
    <scope>NUCLEOTIDE SEQUENCE</scope>
    <source>
        <strain evidence="4">Race5_Kim</strain>
    </source>
</reference>
<dbReference type="GeneID" id="71981853"/>
<evidence type="ECO:0000313" key="4">
    <source>
        <dbReference type="EMBL" id="UJO11171.1"/>
    </source>
</evidence>
<feature type="domain" description="Glutaminase A N-terminal" evidence="3">
    <location>
        <begin position="177"/>
        <end position="390"/>
    </location>
</feature>
<reference evidence="4" key="1">
    <citation type="submission" date="2021-12" db="EMBL/GenBank/DDBJ databases">
        <authorList>
            <person name="Zaccaron A."/>
            <person name="Stergiopoulos I."/>
        </authorList>
    </citation>
    <scope>NUCLEOTIDE SEQUENCE</scope>
    <source>
        <strain evidence="4">Race5_Kim</strain>
    </source>
</reference>
<dbReference type="Pfam" id="PF16335">
    <property type="entry name" value="GtaA_6_Hairpin"/>
    <property type="match status" value="1"/>
</dbReference>
<name>A0A9Q8L5G0_PASFU</name>
<dbReference type="AlphaFoldDB" id="A0A9Q8L5G0"/>
<evidence type="ECO:0000259" key="2">
    <source>
        <dbReference type="Pfam" id="PF16335"/>
    </source>
</evidence>
<feature type="domain" description="Glutaminase A central" evidence="2">
    <location>
        <begin position="407"/>
        <end position="753"/>
    </location>
</feature>
<keyword evidence="1" id="KW-0472">Membrane</keyword>
<evidence type="ECO:0000259" key="3">
    <source>
        <dbReference type="Pfam" id="PF17168"/>
    </source>
</evidence>
<dbReference type="InterPro" id="IPR033433">
    <property type="entry name" value="GtaA_N"/>
</dbReference>
<organism evidence="4 5">
    <name type="scientific">Passalora fulva</name>
    <name type="common">Tomato leaf mold</name>
    <name type="synonym">Cladosporium fulvum</name>
    <dbReference type="NCBI Taxonomy" id="5499"/>
    <lineage>
        <taxon>Eukaryota</taxon>
        <taxon>Fungi</taxon>
        <taxon>Dikarya</taxon>
        <taxon>Ascomycota</taxon>
        <taxon>Pezizomycotina</taxon>
        <taxon>Dothideomycetes</taxon>
        <taxon>Dothideomycetidae</taxon>
        <taxon>Mycosphaerellales</taxon>
        <taxon>Mycosphaerellaceae</taxon>
        <taxon>Fulvia</taxon>
    </lineage>
</organism>
<protein>
    <submittedName>
        <fullName evidence="4">Glutaminase A</fullName>
    </submittedName>
</protein>
<keyword evidence="1" id="KW-1133">Transmembrane helix</keyword>
<dbReference type="InterPro" id="IPR032514">
    <property type="entry name" value="GtaA_central"/>
</dbReference>
<dbReference type="RefSeq" id="XP_047755537.1">
    <property type="nucleotide sequence ID" value="XM_047901123.1"/>
</dbReference>
<dbReference type="OrthoDB" id="3918848at2759"/>
<dbReference type="InterPro" id="IPR052743">
    <property type="entry name" value="Glutaminase_GtaA"/>
</dbReference>
<dbReference type="PANTHER" id="PTHR31987">
    <property type="entry name" value="GLUTAMINASE A-RELATED"/>
    <property type="match status" value="1"/>
</dbReference>
<dbReference type="EMBL" id="CP090163">
    <property type="protein sequence ID" value="UJO11171.1"/>
    <property type="molecule type" value="Genomic_DNA"/>
</dbReference>